<gene>
    <name evidence="3" type="ORF">CVIRNUC_001273</name>
</gene>
<dbReference type="CDD" id="cd03694">
    <property type="entry name" value="GTPBP_II"/>
    <property type="match status" value="1"/>
</dbReference>
<dbReference type="InterPro" id="IPR027417">
    <property type="entry name" value="P-loop_NTPase"/>
</dbReference>
<evidence type="ECO:0000313" key="4">
    <source>
        <dbReference type="Proteomes" id="UP001314263"/>
    </source>
</evidence>
<evidence type="ECO:0000259" key="2">
    <source>
        <dbReference type="Pfam" id="PF00009"/>
    </source>
</evidence>
<feature type="region of interest" description="Disordered" evidence="1">
    <location>
        <begin position="762"/>
        <end position="864"/>
    </location>
</feature>
<dbReference type="PANTHER" id="PTHR43721">
    <property type="entry name" value="ELONGATION FACTOR TU-RELATED"/>
    <property type="match status" value="1"/>
</dbReference>
<feature type="region of interest" description="Disordered" evidence="1">
    <location>
        <begin position="1005"/>
        <end position="1036"/>
    </location>
</feature>
<protein>
    <recommendedName>
        <fullName evidence="2">Tr-type G domain-containing protein</fullName>
    </recommendedName>
</protein>
<feature type="compositionally biased region" description="Low complexity" evidence="1">
    <location>
        <begin position="783"/>
        <end position="802"/>
    </location>
</feature>
<proteinExistence type="predicted"/>
<dbReference type="Proteomes" id="UP001314263">
    <property type="component" value="Unassembled WGS sequence"/>
</dbReference>
<feature type="compositionally biased region" description="Polar residues" evidence="1">
    <location>
        <begin position="35"/>
        <end position="45"/>
    </location>
</feature>
<dbReference type="PANTHER" id="PTHR43721:SF9">
    <property type="entry name" value="GTP-BINDING PROTEIN 1"/>
    <property type="match status" value="1"/>
</dbReference>
<dbReference type="InterPro" id="IPR000795">
    <property type="entry name" value="T_Tr_GTP-bd_dom"/>
</dbReference>
<feature type="domain" description="Tr-type G" evidence="2">
    <location>
        <begin position="255"/>
        <end position="509"/>
    </location>
</feature>
<sequence>MDDFNFDSLDLGSRTWSPPVYIATAPPLVSREKSQSQSRYNNGHGSSSRRAEAKEKAAGEKAASETLHLLESSQSSSGSDGEVSASTSLAPAAERASAAAESKPGLKVKATPVAKKPHTAETLQARAEEAMKRSAGAAHLEWLEPESDEGNVEYKLRLKDPSTMRFQQLVTQMKFRLSEGNGECFYYLGVEDDGFPRGLTEADLEQSLTTLRAMAAEVHATAAQVRALPGSSGRACAVLRVHRICRDEVSYVDLRIAVAGAVESGKSTLVAILTNGARGRPILDNGRGSARMAVFRHKHEIESGRTSSISQQMVGYDEDGRVLNYSGVAPLTPAEIATSARKVLRFIDIGGHEKYLKTALYGMTSLLPDYVLLCVNTHAHGHSLPRASREHLAVALALEIPLAVVLTQVDVAAPSGSEAAIQQIRAVLSAAVAGAGAADGLPTKQHAHVAMPLVASEAQASALAHEVAGNRMGAARSIDAPLGLQRHLTVPLFATSAVTGSGIPLLHAFLASLRSTAQQPASALDGDDASGSSTSQLVADCPPGEASASEASASDAYSMFALSLDNDSCRSPDVLGATPPATERPKRNLYMPEQRPLVHFQVDQTFDVRGVGSVLSGTVLSGQISLGQQLWLGPAETGSFSAVSVTGIQREQLPVKMVRCGQHATLAVQLASPAGSSGPSWARKSSSFVAAPPIAEEDSSAEASSQSASPPPPVALAAGAQNGTGSAVAAVVSSRKEVELAAQPKHIGQKGMRSAALLSQGISASGDGQPASQPWQNGAGMPQESASATNNAAAAPGAAQAESDTRGAQPQQALTGSQSAAPTTAGDVFREPQPCGGSLPPPSRTLPAAGPATAVQLGSDESSARGSRYIEGRVAGSCVKLAQLHPAGSMAAQQRILADSAAGGTGSVETFGVGRSALEAVAPDNFGGMSIEWTAEGGRWVVRSNSAPALFPNAAPPAKKGTVLLDMAMQPRAVWRFEAVLVLLSGHWPPRGLVSGCWPPGAPGPELASASLGAAPGWPGEASSEHSSSWPGRQRPRTAYTPVVHCGSVRQAAHVIQMTEMRSAGGSAIKHEHGVSLAPAVAAAAALLCTSASGEGRQVMHIGDPRAADRDVKQIDSPTSSADENDAFALLPAHWSISGHTDAGNSTSLGSNMEEGCIATVIFEFLQHPEWLQEGARLIVHDRTDNCLSGAGFVRRLFGQP</sequence>
<evidence type="ECO:0000313" key="3">
    <source>
        <dbReference type="EMBL" id="CAK0740748.1"/>
    </source>
</evidence>
<feature type="compositionally biased region" description="Low complexity" evidence="1">
    <location>
        <begin position="64"/>
        <end position="102"/>
    </location>
</feature>
<feature type="compositionally biased region" description="Low complexity" evidence="1">
    <location>
        <begin position="521"/>
        <end position="535"/>
    </location>
</feature>
<feature type="region of interest" description="Disordered" evidence="1">
    <location>
        <begin position="693"/>
        <end position="719"/>
    </location>
</feature>
<dbReference type="InterPro" id="IPR050055">
    <property type="entry name" value="EF-Tu_GTPase"/>
</dbReference>
<dbReference type="GO" id="GO:0003924">
    <property type="term" value="F:GTPase activity"/>
    <property type="evidence" value="ECO:0007669"/>
    <property type="project" value="InterPro"/>
</dbReference>
<reference evidence="3 4" key="1">
    <citation type="submission" date="2023-10" db="EMBL/GenBank/DDBJ databases">
        <authorList>
            <person name="Maclean D."/>
            <person name="Macfadyen A."/>
        </authorList>
    </citation>
    <scope>NUCLEOTIDE SEQUENCE [LARGE SCALE GENOMIC DNA]</scope>
</reference>
<feature type="compositionally biased region" description="Polar residues" evidence="1">
    <location>
        <begin position="806"/>
        <end position="822"/>
    </location>
</feature>
<organism evidence="3 4">
    <name type="scientific">Coccomyxa viridis</name>
    <dbReference type="NCBI Taxonomy" id="1274662"/>
    <lineage>
        <taxon>Eukaryota</taxon>
        <taxon>Viridiplantae</taxon>
        <taxon>Chlorophyta</taxon>
        <taxon>core chlorophytes</taxon>
        <taxon>Trebouxiophyceae</taxon>
        <taxon>Trebouxiophyceae incertae sedis</taxon>
        <taxon>Coccomyxaceae</taxon>
        <taxon>Coccomyxa</taxon>
    </lineage>
</organism>
<feature type="region of interest" description="Disordered" evidence="1">
    <location>
        <begin position="1"/>
        <end position="117"/>
    </location>
</feature>
<feature type="region of interest" description="Disordered" evidence="1">
    <location>
        <begin position="521"/>
        <end position="549"/>
    </location>
</feature>
<dbReference type="Gene3D" id="2.40.30.10">
    <property type="entry name" value="Translation factors"/>
    <property type="match status" value="1"/>
</dbReference>
<name>A0AAV1HTK7_9CHLO</name>
<dbReference type="SUPFAM" id="SSF50447">
    <property type="entry name" value="Translation proteins"/>
    <property type="match status" value="1"/>
</dbReference>
<dbReference type="AlphaFoldDB" id="A0AAV1HTK7"/>
<dbReference type="EMBL" id="CAUYUE010000002">
    <property type="protein sequence ID" value="CAK0740748.1"/>
    <property type="molecule type" value="Genomic_DNA"/>
</dbReference>
<dbReference type="Gene3D" id="3.40.50.300">
    <property type="entry name" value="P-loop containing nucleotide triphosphate hydrolases"/>
    <property type="match status" value="1"/>
</dbReference>
<evidence type="ECO:0000256" key="1">
    <source>
        <dbReference type="SAM" id="MobiDB-lite"/>
    </source>
</evidence>
<dbReference type="GO" id="GO:0003746">
    <property type="term" value="F:translation elongation factor activity"/>
    <property type="evidence" value="ECO:0007669"/>
    <property type="project" value="TreeGrafter"/>
</dbReference>
<dbReference type="Pfam" id="PF00009">
    <property type="entry name" value="GTP_EFTU"/>
    <property type="match status" value="1"/>
</dbReference>
<dbReference type="GO" id="GO:0005525">
    <property type="term" value="F:GTP binding"/>
    <property type="evidence" value="ECO:0007669"/>
    <property type="project" value="InterPro"/>
</dbReference>
<feature type="compositionally biased region" description="Basic and acidic residues" evidence="1">
    <location>
        <begin position="49"/>
        <end position="63"/>
    </location>
</feature>
<dbReference type="SUPFAM" id="SSF52540">
    <property type="entry name" value="P-loop containing nucleoside triphosphate hydrolases"/>
    <property type="match status" value="1"/>
</dbReference>
<keyword evidence="4" id="KW-1185">Reference proteome</keyword>
<accession>A0AAV1HTK7</accession>
<comment type="caution">
    <text evidence="3">The sequence shown here is derived from an EMBL/GenBank/DDBJ whole genome shotgun (WGS) entry which is preliminary data.</text>
</comment>
<dbReference type="InterPro" id="IPR009000">
    <property type="entry name" value="Transl_B-barrel_sf"/>
</dbReference>